<accession>A0A218MMM7</accession>
<evidence type="ECO:0000313" key="1">
    <source>
        <dbReference type="EMBL" id="ASF00529.1"/>
    </source>
</evidence>
<organism evidence="1">
    <name type="scientific">uncultured virus</name>
    <dbReference type="NCBI Taxonomy" id="340016"/>
    <lineage>
        <taxon>Viruses</taxon>
        <taxon>environmental samples</taxon>
    </lineage>
</organism>
<dbReference type="Gene3D" id="2.40.160.60">
    <property type="entry name" value="Outer membrane protein transport protein (OMPP1/FadL/TodX)"/>
    <property type="match status" value="1"/>
</dbReference>
<dbReference type="SUPFAM" id="SSF56935">
    <property type="entry name" value="Porins"/>
    <property type="match status" value="1"/>
</dbReference>
<reference evidence="1" key="2">
    <citation type="journal article" date="2017" name="Nat. Commun.">
        <title>Single-virus genomics reveals hidden cosmopolitan and abundant viruses.</title>
        <authorList>
            <person name="Martinez-Hernandez F."/>
            <person name="Fornas O."/>
            <person name="Lluesma Gomez M."/>
            <person name="Bolduc B."/>
            <person name="de la Cruz Pena M.J."/>
            <person name="Martinez J.M."/>
            <person name="Anton J."/>
            <person name="Gasol J.M."/>
            <person name="Rosselli R."/>
            <person name="Rodriguez-Valera F."/>
            <person name="Sullivan M.B."/>
            <person name="Acinas S.G."/>
            <person name="Martinez-Garcia M."/>
        </authorList>
    </citation>
    <scope>NUCLEOTIDE SEQUENCE</scope>
</reference>
<sequence>MNKLFLTMALALCTTIASAQYSVLTTISETSDSTWSVTEKLGVGYEVNDKLMVGLTMDGEDKYELLGRYTLTNGVWGTLVYNYDADSETELMDKMELGLGYSLKVWNELYIDPNYTMPAKADEDGKREGVLNLSVSYKF</sequence>
<dbReference type="EMBL" id="KY052840">
    <property type="protein sequence ID" value="ASF00529.1"/>
    <property type="molecule type" value="Genomic_DNA"/>
</dbReference>
<protein>
    <submittedName>
        <fullName evidence="1">Uncharacterized protein</fullName>
    </submittedName>
</protein>
<reference evidence="1" key="1">
    <citation type="submission" date="2016-10" db="EMBL/GenBank/DDBJ databases">
        <authorList>
            <person name="Varghese N."/>
        </authorList>
    </citation>
    <scope>NUCLEOTIDE SEQUENCE</scope>
</reference>
<name>A0A218MMM7_9VIRU</name>
<proteinExistence type="predicted"/>